<dbReference type="Gene3D" id="3.40.50.300">
    <property type="entry name" value="P-loop containing nucleotide triphosphate hydrolases"/>
    <property type="match status" value="1"/>
</dbReference>
<dbReference type="KEGG" id="jpo:G7058_01070"/>
<evidence type="ECO:0000313" key="8">
    <source>
        <dbReference type="Proteomes" id="UP000501830"/>
    </source>
</evidence>
<dbReference type="PROSITE" id="PS51721">
    <property type="entry name" value="G_CP"/>
    <property type="match status" value="1"/>
</dbReference>
<evidence type="ECO:0000259" key="6">
    <source>
        <dbReference type="PROSITE" id="PS51721"/>
    </source>
</evidence>
<dbReference type="AlphaFoldDB" id="A0A6G7WEX8"/>
<proteinExistence type="inferred from homology"/>
<dbReference type="InterPro" id="IPR006073">
    <property type="entry name" value="GTP-bd"/>
</dbReference>
<dbReference type="Proteomes" id="UP000501830">
    <property type="component" value="Chromosome"/>
</dbReference>
<evidence type="ECO:0000256" key="5">
    <source>
        <dbReference type="PIRSR" id="PIRSR006230-1"/>
    </source>
</evidence>
<name>A0A6G7WEX8_9LACT</name>
<keyword evidence="8" id="KW-1185">Reference proteome</keyword>
<evidence type="ECO:0000256" key="3">
    <source>
        <dbReference type="ARBA" id="ARBA00023134"/>
    </source>
</evidence>
<dbReference type="CDD" id="cd01856">
    <property type="entry name" value="YlqF"/>
    <property type="match status" value="1"/>
</dbReference>
<dbReference type="PANTHER" id="PTHR45782">
    <property type="entry name" value="MITOCHONDRIAL RIBOSOME-ASSOCIATED GTPASE 1"/>
    <property type="match status" value="1"/>
</dbReference>
<accession>A0A6G7WEX8</accession>
<evidence type="ECO:0000256" key="1">
    <source>
        <dbReference type="ARBA" id="ARBA00014898"/>
    </source>
</evidence>
<dbReference type="NCBIfam" id="TIGR03596">
    <property type="entry name" value="GTPase_YlqF"/>
    <property type="match status" value="1"/>
</dbReference>
<dbReference type="PANTHER" id="PTHR45782:SF4">
    <property type="entry name" value="MITOCHONDRIAL RIBOSOME-ASSOCIATED GTPASE 1"/>
    <property type="match status" value="1"/>
</dbReference>
<evidence type="ECO:0000256" key="2">
    <source>
        <dbReference type="ARBA" id="ARBA00022741"/>
    </source>
</evidence>
<dbReference type="PIRSF" id="PIRSF006230">
    <property type="entry name" value="MG442"/>
    <property type="match status" value="1"/>
</dbReference>
<keyword evidence="4" id="KW-0963">Cytoplasm</keyword>
<dbReference type="Gene3D" id="1.10.1580.10">
    <property type="match status" value="1"/>
</dbReference>
<keyword evidence="2 4" id="KW-0547">Nucleotide-binding</keyword>
<dbReference type="GO" id="GO:0003924">
    <property type="term" value="F:GTPase activity"/>
    <property type="evidence" value="ECO:0007669"/>
    <property type="project" value="TreeGrafter"/>
</dbReference>
<dbReference type="Pfam" id="PF01926">
    <property type="entry name" value="MMR_HSR1"/>
    <property type="match status" value="1"/>
</dbReference>
<comment type="subcellular location">
    <subcellularLocation>
        <location evidence="4">Cytoplasm</location>
    </subcellularLocation>
</comment>
<protein>
    <recommendedName>
        <fullName evidence="1 4">Ribosome biogenesis GTPase A</fullName>
    </recommendedName>
</protein>
<feature type="domain" description="CP-type G" evidence="6">
    <location>
        <begin position="11"/>
        <end position="180"/>
    </location>
</feature>
<dbReference type="InterPro" id="IPR023179">
    <property type="entry name" value="GTP-bd_ortho_bundle_sf"/>
</dbReference>
<dbReference type="EMBL" id="CP049889">
    <property type="protein sequence ID" value="QIK50776.1"/>
    <property type="molecule type" value="Genomic_DNA"/>
</dbReference>
<dbReference type="GO" id="GO:0006412">
    <property type="term" value="P:translation"/>
    <property type="evidence" value="ECO:0007669"/>
    <property type="project" value="TreeGrafter"/>
</dbReference>
<dbReference type="InterPro" id="IPR019991">
    <property type="entry name" value="GTP-bd_ribosome_bgen"/>
</dbReference>
<feature type="binding site" evidence="5">
    <location>
        <position position="176"/>
    </location>
    <ligand>
        <name>GTP</name>
        <dbReference type="ChEBI" id="CHEBI:37565"/>
    </ligand>
</feature>
<dbReference type="GeneID" id="94551847"/>
<organism evidence="7 8">
    <name type="scientific">Jeotgalibaca porci</name>
    <dbReference type="NCBI Taxonomy" id="1868793"/>
    <lineage>
        <taxon>Bacteria</taxon>
        <taxon>Bacillati</taxon>
        <taxon>Bacillota</taxon>
        <taxon>Bacilli</taxon>
        <taxon>Lactobacillales</taxon>
        <taxon>Carnobacteriaceae</taxon>
        <taxon>Jeotgalibaca</taxon>
    </lineage>
</organism>
<dbReference type="GO" id="GO:0005737">
    <property type="term" value="C:cytoplasm"/>
    <property type="evidence" value="ECO:0007669"/>
    <property type="project" value="UniProtKB-SubCell"/>
</dbReference>
<feature type="binding site" evidence="5">
    <location>
        <begin position="58"/>
        <end position="61"/>
    </location>
    <ligand>
        <name>GTP</name>
        <dbReference type="ChEBI" id="CHEBI:37565"/>
    </ligand>
</feature>
<dbReference type="SUPFAM" id="SSF52540">
    <property type="entry name" value="P-loop containing nucleoside triphosphate hydrolases"/>
    <property type="match status" value="1"/>
</dbReference>
<dbReference type="InterPro" id="IPR030378">
    <property type="entry name" value="G_CP_dom"/>
</dbReference>
<evidence type="ECO:0000256" key="4">
    <source>
        <dbReference type="PIRNR" id="PIRNR006230"/>
    </source>
</evidence>
<dbReference type="InterPro" id="IPR027417">
    <property type="entry name" value="P-loop_NTPase"/>
</dbReference>
<dbReference type="FunFam" id="3.40.50.300:FF:000590">
    <property type="entry name" value="Ribosome biogenesis GTPase A"/>
    <property type="match status" value="1"/>
</dbReference>
<comment type="similarity">
    <text evidence="4">Belongs to the TRAFAC class YlqF/YawG GTPase family. MTG1 subfamily.</text>
</comment>
<sequence length="292" mass="33647">MHIQWFPGHMAKAKRQAIENRNMVDIVLELVDSRIPESSRNPLMDEIVNNKPRLVIMNKADLADRSRTEEWLTHFNQSEKNQQAIAIDAFSHSDITRTKKIIKEMMAEKMAIRKQKGMKPRAIRLMVLGIPNVGKSTFINQMIKKNRAKTANKPGVTQQQQWLKIENDFELLDTPGILWHKFEDQKVGVKLALTGAIKDALFHKDDIALYALDFFIHTYPGRIKEAYHLSEDMTDKTYPELLMELTTHLNFGDDFDRASEKLIFDIRDGKLGAYTLDEVPVEPEETKVSGNE</sequence>
<dbReference type="RefSeq" id="WP_166061813.1">
    <property type="nucleotide sequence ID" value="NZ_CP049889.1"/>
</dbReference>
<gene>
    <name evidence="7" type="primary">ylqF</name>
    <name evidence="7" type="ORF">G7058_01070</name>
</gene>
<reference evidence="7 8" key="1">
    <citation type="journal article" date="2017" name="Int. J. Syst. Evol. Microbiol.">
        <title>Jeotgalibaca porci sp. nov. and Jeotgalibaca arthritidis sp. nov., isolated from pigs, and emended description of the genus Jeotgalibaca.</title>
        <authorList>
            <person name="Zamora L."/>
            <person name="Perez-Sancho M."/>
            <person name="Dominguez L."/>
            <person name="Fernandez-Garayzabal J.F."/>
            <person name="Vela A.I."/>
        </authorList>
    </citation>
    <scope>NUCLEOTIDE SEQUENCE [LARGE SCALE GENOMIC DNA]</scope>
    <source>
        <strain evidence="7 8">CCUG 69148</strain>
    </source>
</reference>
<dbReference type="InterPro" id="IPR016478">
    <property type="entry name" value="GTPase_MTG1"/>
</dbReference>
<feature type="binding site" evidence="5">
    <location>
        <begin position="132"/>
        <end position="137"/>
    </location>
    <ligand>
        <name>GTP</name>
        <dbReference type="ChEBI" id="CHEBI:37565"/>
    </ligand>
</feature>
<dbReference type="GO" id="GO:0005525">
    <property type="term" value="F:GTP binding"/>
    <property type="evidence" value="ECO:0007669"/>
    <property type="project" value="UniProtKB-KW"/>
</dbReference>
<comment type="function">
    <text evidence="4">Required for a late step of 50S ribosomal subunit assembly. Has GTPase activity.</text>
</comment>
<evidence type="ECO:0000313" key="7">
    <source>
        <dbReference type="EMBL" id="QIK50776.1"/>
    </source>
</evidence>
<keyword evidence="3 4" id="KW-0342">GTP-binding</keyword>